<dbReference type="EMBL" id="RCBY01000223">
    <property type="protein sequence ID" value="RQH27985.1"/>
    <property type="molecule type" value="Genomic_DNA"/>
</dbReference>
<dbReference type="InterPro" id="IPR018511">
    <property type="entry name" value="Hemolysin-typ_Ca-bd_CS"/>
</dbReference>
<evidence type="ECO:0000256" key="2">
    <source>
        <dbReference type="ARBA" id="ARBA00022525"/>
    </source>
</evidence>
<comment type="subcellular location">
    <subcellularLocation>
        <location evidence="1">Secreted</location>
    </subcellularLocation>
</comment>
<comment type="caution">
    <text evidence="4">The sequence shown here is derived from an EMBL/GenBank/DDBJ whole genome shotgun (WGS) entry which is preliminary data.</text>
</comment>
<dbReference type="InterPro" id="IPR011049">
    <property type="entry name" value="Serralysin-like_metalloprot_C"/>
</dbReference>
<evidence type="ECO:0000313" key="4">
    <source>
        <dbReference type="EMBL" id="RQH27985.1"/>
    </source>
</evidence>
<dbReference type="Pfam" id="PF00353">
    <property type="entry name" value="HemolysinCabind"/>
    <property type="match status" value="7"/>
</dbReference>
<accession>A0A3N6PD75</accession>
<evidence type="ECO:0008006" key="6">
    <source>
        <dbReference type="Google" id="ProtNLM"/>
    </source>
</evidence>
<dbReference type="InterPro" id="IPR001343">
    <property type="entry name" value="Hemolysn_Ca-bd"/>
</dbReference>
<dbReference type="OrthoDB" id="443638at2"/>
<dbReference type="InterPro" id="IPR050557">
    <property type="entry name" value="RTX_toxin/Mannuronan_C5-epim"/>
</dbReference>
<evidence type="ECO:0000256" key="1">
    <source>
        <dbReference type="ARBA" id="ARBA00004613"/>
    </source>
</evidence>
<dbReference type="SUPFAM" id="SSF51120">
    <property type="entry name" value="beta-Roll"/>
    <property type="match status" value="5"/>
</dbReference>
<evidence type="ECO:0000256" key="3">
    <source>
        <dbReference type="SAM" id="MobiDB-lite"/>
    </source>
</evidence>
<dbReference type="PANTHER" id="PTHR38340">
    <property type="entry name" value="S-LAYER PROTEIN"/>
    <property type="match status" value="1"/>
</dbReference>
<dbReference type="PRINTS" id="PR00313">
    <property type="entry name" value="CABNDNGRPT"/>
</dbReference>
<name>A0A3N6PD75_9CYAN</name>
<dbReference type="GO" id="GO:0005509">
    <property type="term" value="F:calcium ion binding"/>
    <property type="evidence" value="ECO:0007669"/>
    <property type="project" value="InterPro"/>
</dbReference>
<feature type="region of interest" description="Disordered" evidence="3">
    <location>
        <begin position="123"/>
        <end position="178"/>
    </location>
</feature>
<dbReference type="PANTHER" id="PTHR38340:SF1">
    <property type="entry name" value="S-LAYER PROTEIN"/>
    <property type="match status" value="1"/>
</dbReference>
<keyword evidence="5" id="KW-1185">Reference proteome</keyword>
<dbReference type="AlphaFoldDB" id="A0A3N6PD75"/>
<evidence type="ECO:0000313" key="5">
    <source>
        <dbReference type="Proteomes" id="UP000269154"/>
    </source>
</evidence>
<dbReference type="PROSITE" id="PS00330">
    <property type="entry name" value="HEMOLYSIN_CALCIUM"/>
    <property type="match status" value="3"/>
</dbReference>
<sequence length="947" mass="101575">MPTKIIFEGEKNMAETVFNEQVSKVYFTGRYALRIMEQSNPHTMPDWQTNFSNNIHRHDPGNTIIHETRKEREALGLDYKNVHVKEFLSYSTINGNDRDNNITGAQPQSYTWYHGINNSKTSSRHWDGTFDDEINGGKGNDVIQGLNGNDTLRGEEDNDVLHGGNGRDNLEGGIGNDALHGGEGTDNLDGGIGYDLLYTGRLTNGQSDTLKGGANADTFFLGDATTPANNDPVTTGGGFNWKNLGLSLAGDVSDLLFTVIPGLGTVGKITKEIVPMLFDVTKATSNNVTAPVEKGASDADTGSATITDFNPTEDVIFIPLPSDGDIYIDQNNTGNNLLKVFQDTDKTDTIATVQLSNDFNNLEGNSNGKLQSNWFDILERNALILDSSGAKDYKSNTQLNIAPEDIENLGTNKFLVLGAYSGFDIKGSNNSDYSYGTQFGDVIYGYETPAAAYTADDDVLYGFKGDDQFLAGQGNDRIFGGDGSDSANYMDSTSGITINLENGGNNDDGFGTKDTLNSIENIIGSDHNDNITGDGQANIFISGKGDDNLTGNGGQDTFRLSSGKNTITDFTSSEDKIQIDVKEYYDSNSSVDFDATYSDTDNKLTISIAGQQAAILENISENQVADALKQIEFIGEENNTIVINNEETSSKIGDSAGSQYVYGHAGNDNIALFGGRDVVLGGDGGDSIITSQQGDTAIGGTGADTFSLNQYGTNFSPDRILDFTPAEGDKIEIWKKNLDAISDNSDPSLGLNFTHSETNNALTITLGDRDLAILENISKNQVGDALKQIEILGSQTDNDGSEGSDDVLIGNSGNQLMRGLGGNDYLYSGGGNDTLRGGWQDDLLLGGDGNDLLQGFEDSDVLIGGGGADIFAFIERFDAFSGVDKILDFTASEGDRIRINRFHYGFSSLSDLSFNEQGQLLANGDKVIAILENESGFNLNSHVDLVG</sequence>
<reference evidence="4 5" key="1">
    <citation type="journal article" date="2018" name="ACS Chem. Biol.">
        <title>Ketoreductase domain dysfunction expands chemodiversity: malyngamide biosynthesis in the cyanobacterium Okeania hirsuta.</title>
        <authorList>
            <person name="Moss N.A."/>
            <person name="Leao T."/>
            <person name="Rankin M."/>
            <person name="McCullough T.M."/>
            <person name="Qu P."/>
            <person name="Korobeynikov A."/>
            <person name="Smith J.L."/>
            <person name="Gerwick L."/>
            <person name="Gerwick W.H."/>
        </authorList>
    </citation>
    <scope>NUCLEOTIDE SEQUENCE [LARGE SCALE GENOMIC DNA]</scope>
    <source>
        <strain evidence="4 5">PAB10Feb10-1</strain>
    </source>
</reference>
<keyword evidence="2" id="KW-0964">Secreted</keyword>
<dbReference type="Proteomes" id="UP000269154">
    <property type="component" value="Unassembled WGS sequence"/>
</dbReference>
<dbReference type="GO" id="GO:0005576">
    <property type="term" value="C:extracellular region"/>
    <property type="evidence" value="ECO:0007669"/>
    <property type="project" value="UniProtKB-SubCell"/>
</dbReference>
<proteinExistence type="predicted"/>
<gene>
    <name evidence="4" type="ORF">D5R40_26245</name>
</gene>
<dbReference type="Gene3D" id="2.150.10.10">
    <property type="entry name" value="Serralysin-like metalloprotease, C-terminal"/>
    <property type="match status" value="5"/>
</dbReference>
<protein>
    <recommendedName>
        <fullName evidence="6">Calcium-binding protein</fullName>
    </recommendedName>
</protein>
<organism evidence="4 5">
    <name type="scientific">Okeania hirsuta</name>
    <dbReference type="NCBI Taxonomy" id="1458930"/>
    <lineage>
        <taxon>Bacteria</taxon>
        <taxon>Bacillati</taxon>
        <taxon>Cyanobacteriota</taxon>
        <taxon>Cyanophyceae</taxon>
        <taxon>Oscillatoriophycideae</taxon>
        <taxon>Oscillatoriales</taxon>
        <taxon>Microcoleaceae</taxon>
        <taxon>Okeania</taxon>
    </lineage>
</organism>